<dbReference type="EMBL" id="VBWP01000009">
    <property type="protein sequence ID" value="TLG72049.1"/>
    <property type="molecule type" value="Genomic_DNA"/>
</dbReference>
<proteinExistence type="predicted"/>
<evidence type="ECO:0000313" key="2">
    <source>
        <dbReference type="Proteomes" id="UP000306912"/>
    </source>
</evidence>
<dbReference type="RefSeq" id="WP_138191739.1">
    <property type="nucleotide sequence ID" value="NZ_VBWP01000009.1"/>
</dbReference>
<comment type="caution">
    <text evidence="1">The sequence shown here is derived from an EMBL/GenBank/DDBJ whole genome shotgun (WGS) entry which is preliminary data.</text>
</comment>
<dbReference type="Proteomes" id="UP000306912">
    <property type="component" value="Unassembled WGS sequence"/>
</dbReference>
<protein>
    <submittedName>
        <fullName evidence="1">Uncharacterized protein</fullName>
    </submittedName>
</protein>
<reference evidence="1 2" key="1">
    <citation type="submission" date="2019-05" db="EMBL/GenBank/DDBJ databases">
        <title>Culicoidintestinum kansasii gen. nov., sp. nov. from the gastrointestinal tract of the biting midge, Culicoides sonorensis.</title>
        <authorList>
            <person name="Neupane S."/>
            <person name="Ghosh A."/>
            <person name="Gunther S."/>
            <person name="Martin K."/>
            <person name="Zurek L."/>
        </authorList>
    </citation>
    <scope>NUCLEOTIDE SEQUENCE [LARGE SCALE GENOMIC DNA]</scope>
    <source>
        <strain evidence="1 2">CS-1</strain>
    </source>
</reference>
<name>A0A5R8Q9K5_9FIRM</name>
<dbReference type="AlphaFoldDB" id="A0A5R8Q9K5"/>
<accession>A0A5R8Q9K5</accession>
<keyword evidence="2" id="KW-1185">Reference proteome</keyword>
<dbReference type="InParanoid" id="A0A5R8Q9K5"/>
<gene>
    <name evidence="1" type="ORF">FEZ08_09455</name>
</gene>
<evidence type="ECO:0000313" key="1">
    <source>
        <dbReference type="EMBL" id="TLG72049.1"/>
    </source>
</evidence>
<sequence>MAGNTVTEKKQSVITGLLDSYITFIKDREASPVEYENETIQSPNLKSYKQTITNESTKITASNKVYDVVPGNNELEVALSTIATPPKVQARILGRKFEEIGEVGYVAAVGEQANPEAFALTTELPMRSGGSTFICYPHLLMAKELEKEHKEMGSGYEENPDEYTFTAMSASKDGEPCIFAEVNKDNVDLVRAQWHSNPPRDHAEAKLLIETATNNLKKE</sequence>
<organism evidence="1 2">
    <name type="scientific">Culicoidibacter larvae</name>
    <dbReference type="NCBI Taxonomy" id="2579976"/>
    <lineage>
        <taxon>Bacteria</taxon>
        <taxon>Bacillati</taxon>
        <taxon>Bacillota</taxon>
        <taxon>Culicoidibacteria</taxon>
        <taxon>Culicoidibacterales</taxon>
        <taxon>Culicoidibacteraceae</taxon>
        <taxon>Culicoidibacter</taxon>
    </lineage>
</organism>